<dbReference type="Pfam" id="PF00150">
    <property type="entry name" value="Cellulase"/>
    <property type="match status" value="1"/>
</dbReference>
<feature type="chain" id="PRO_5007856106" description="mannan endo-1,4-beta-mannosidase" evidence="10">
    <location>
        <begin position="21"/>
        <end position="352"/>
    </location>
</feature>
<proteinExistence type="inferred from homology"/>
<evidence type="ECO:0000256" key="3">
    <source>
        <dbReference type="ARBA" id="ARBA00005641"/>
    </source>
</evidence>
<dbReference type="EMBL" id="KV426299">
    <property type="protein sequence ID" value="KZV82875.1"/>
    <property type="molecule type" value="Genomic_DNA"/>
</dbReference>
<keyword evidence="7 9" id="KW-0378">Hydrolase</keyword>
<reference evidence="12 13" key="1">
    <citation type="journal article" date="2016" name="Mol. Biol. Evol.">
        <title>Comparative Genomics of Early-Diverging Mushroom-Forming Fungi Provides Insights into the Origins of Lignocellulose Decay Capabilities.</title>
        <authorList>
            <person name="Nagy L.G."/>
            <person name="Riley R."/>
            <person name="Tritt A."/>
            <person name="Adam C."/>
            <person name="Daum C."/>
            <person name="Floudas D."/>
            <person name="Sun H."/>
            <person name="Yadav J.S."/>
            <person name="Pangilinan J."/>
            <person name="Larsson K.H."/>
            <person name="Matsuura K."/>
            <person name="Barry K."/>
            <person name="Labutti K."/>
            <person name="Kuo R."/>
            <person name="Ohm R.A."/>
            <person name="Bhattacharya S.S."/>
            <person name="Shirouzu T."/>
            <person name="Yoshinaga Y."/>
            <person name="Martin F.M."/>
            <person name="Grigoriev I.V."/>
            <person name="Hibbett D.S."/>
        </authorList>
    </citation>
    <scope>NUCLEOTIDE SEQUENCE [LARGE SCALE GENOMIC DNA]</scope>
    <source>
        <strain evidence="12 13">HHB12029</strain>
    </source>
</reference>
<feature type="signal peptide" evidence="10">
    <location>
        <begin position="1"/>
        <end position="20"/>
    </location>
</feature>
<dbReference type="Gene3D" id="3.20.20.80">
    <property type="entry name" value="Glycosidases"/>
    <property type="match status" value="1"/>
</dbReference>
<evidence type="ECO:0000256" key="9">
    <source>
        <dbReference type="RuleBase" id="RU361153"/>
    </source>
</evidence>
<dbReference type="SUPFAM" id="SSF51445">
    <property type="entry name" value="(Trans)glycosidases"/>
    <property type="match status" value="1"/>
</dbReference>
<feature type="domain" description="Glycoside hydrolase family 5" evidence="11">
    <location>
        <begin position="42"/>
        <end position="302"/>
    </location>
</feature>
<dbReference type="GO" id="GO:0005576">
    <property type="term" value="C:extracellular region"/>
    <property type="evidence" value="ECO:0007669"/>
    <property type="project" value="UniProtKB-SubCell"/>
</dbReference>
<evidence type="ECO:0000256" key="10">
    <source>
        <dbReference type="SAM" id="SignalP"/>
    </source>
</evidence>
<organism evidence="12 13">
    <name type="scientific">Exidia glandulosa HHB12029</name>
    <dbReference type="NCBI Taxonomy" id="1314781"/>
    <lineage>
        <taxon>Eukaryota</taxon>
        <taxon>Fungi</taxon>
        <taxon>Dikarya</taxon>
        <taxon>Basidiomycota</taxon>
        <taxon>Agaricomycotina</taxon>
        <taxon>Agaricomycetes</taxon>
        <taxon>Auriculariales</taxon>
        <taxon>Exidiaceae</taxon>
        <taxon>Exidia</taxon>
    </lineage>
</organism>
<dbReference type="InterPro" id="IPR017853">
    <property type="entry name" value="GH"/>
</dbReference>
<evidence type="ECO:0000256" key="7">
    <source>
        <dbReference type="ARBA" id="ARBA00022801"/>
    </source>
</evidence>
<dbReference type="EC" id="3.2.1.78" evidence="4"/>
<keyword evidence="13" id="KW-1185">Reference proteome</keyword>
<dbReference type="STRING" id="1314781.A0A165CPX4"/>
<dbReference type="Proteomes" id="UP000077266">
    <property type="component" value="Unassembled WGS sequence"/>
</dbReference>
<dbReference type="PANTHER" id="PTHR31451">
    <property type="match status" value="1"/>
</dbReference>
<dbReference type="AlphaFoldDB" id="A0A165CPX4"/>
<comment type="similarity">
    <text evidence="3 9">Belongs to the glycosyl hydrolase 5 (cellulase A) family.</text>
</comment>
<accession>A0A165CPX4</accession>
<name>A0A165CPX4_EXIGL</name>
<evidence type="ECO:0000313" key="13">
    <source>
        <dbReference type="Proteomes" id="UP000077266"/>
    </source>
</evidence>
<evidence type="ECO:0000259" key="11">
    <source>
        <dbReference type="Pfam" id="PF00150"/>
    </source>
</evidence>
<protein>
    <recommendedName>
        <fullName evidence="4">mannan endo-1,4-beta-mannosidase</fullName>
        <ecNumber evidence="4">3.2.1.78</ecNumber>
    </recommendedName>
</protein>
<dbReference type="InParanoid" id="A0A165CPX4"/>
<keyword evidence="6 10" id="KW-0732">Signal</keyword>
<dbReference type="InterPro" id="IPR001547">
    <property type="entry name" value="Glyco_hydro_5"/>
</dbReference>
<evidence type="ECO:0000256" key="5">
    <source>
        <dbReference type="ARBA" id="ARBA00022525"/>
    </source>
</evidence>
<gene>
    <name evidence="12" type="ORF">EXIGLDRAFT_843358</name>
</gene>
<evidence type="ECO:0000256" key="2">
    <source>
        <dbReference type="ARBA" id="ARBA00004613"/>
    </source>
</evidence>
<evidence type="ECO:0000256" key="4">
    <source>
        <dbReference type="ARBA" id="ARBA00012706"/>
    </source>
</evidence>
<dbReference type="GO" id="GO:0016985">
    <property type="term" value="F:mannan endo-1,4-beta-mannosidase activity"/>
    <property type="evidence" value="ECO:0007669"/>
    <property type="project" value="UniProtKB-EC"/>
</dbReference>
<evidence type="ECO:0000256" key="1">
    <source>
        <dbReference type="ARBA" id="ARBA00001678"/>
    </source>
</evidence>
<comment type="subcellular location">
    <subcellularLocation>
        <location evidence="2">Secreted</location>
    </subcellularLocation>
</comment>
<evidence type="ECO:0000256" key="8">
    <source>
        <dbReference type="ARBA" id="ARBA00023295"/>
    </source>
</evidence>
<evidence type="ECO:0000313" key="12">
    <source>
        <dbReference type="EMBL" id="KZV82875.1"/>
    </source>
</evidence>
<keyword evidence="5" id="KW-0964">Secreted</keyword>
<comment type="catalytic activity">
    <reaction evidence="1">
        <text>Random hydrolysis of (1-&gt;4)-beta-D-mannosidic linkages in mannans, galactomannans and glucomannans.</text>
        <dbReference type="EC" id="3.2.1.78"/>
    </reaction>
</comment>
<dbReference type="PANTHER" id="PTHR31451:SF39">
    <property type="entry name" value="MANNAN ENDO-1,4-BETA-MANNOSIDASE 1"/>
    <property type="match status" value="1"/>
</dbReference>
<keyword evidence="8 9" id="KW-0326">Glycosidase</keyword>
<sequence length="352" mass="38774">MRVSALAFALLATGAPTVSAFASFAGANNYYAYALPSNERFALFQSMNAANMKVLRTFVNGVPAGQKNSDNVAVPDLEPNQIRVYDDTILDMIDELMVEAHAWNIKLLICIYDKNVLQSTGPYRTKYGEEGFYTNPAALDDYNQRITHMLNIHKNVHLNNQAWSFLGAYIFGYSVMNEPMINQGSGFFTQHLDWVCNVAAQIRANVGDRNQLILTGGNSAGTSVQSFFFSSSCPAVDVVEIHDYTDGYDGYMQNAINQAQAANKKLIVGEWGSLVGSGRTANLQSNMQKLNGWGIPWLYWEFITNPDPHQGEDYEINVVNGTDADYNTIKGFAQAAASSTTGVFDWSGALQL</sequence>
<dbReference type="GO" id="GO:0046355">
    <property type="term" value="P:mannan catabolic process"/>
    <property type="evidence" value="ECO:0007669"/>
    <property type="project" value="UniProtKB-ARBA"/>
</dbReference>
<dbReference type="InterPro" id="IPR045053">
    <property type="entry name" value="MAN-like"/>
</dbReference>
<dbReference type="OrthoDB" id="428177at2759"/>
<evidence type="ECO:0000256" key="6">
    <source>
        <dbReference type="ARBA" id="ARBA00022729"/>
    </source>
</evidence>